<dbReference type="SUPFAM" id="SSF54211">
    <property type="entry name" value="Ribosomal protein S5 domain 2-like"/>
    <property type="match status" value="1"/>
</dbReference>
<dbReference type="KEGG" id="yli:90949597"/>
<dbReference type="EMBL" id="CP017555">
    <property type="protein sequence ID" value="AOW02529.1"/>
    <property type="molecule type" value="Genomic_DNA"/>
</dbReference>
<dbReference type="Pfam" id="PF01205">
    <property type="entry name" value="Impact_N"/>
    <property type="match status" value="1"/>
</dbReference>
<evidence type="ECO:0000256" key="1">
    <source>
        <dbReference type="ARBA" id="ARBA00007665"/>
    </source>
</evidence>
<comment type="similarity">
    <text evidence="1">Belongs to the IMPACT family.</text>
</comment>
<evidence type="ECO:0000313" key="3">
    <source>
        <dbReference type="EMBL" id="AOW02529.1"/>
    </source>
</evidence>
<evidence type="ECO:0000313" key="4">
    <source>
        <dbReference type="Proteomes" id="UP000182444"/>
    </source>
</evidence>
<dbReference type="RefSeq" id="XP_065950287.1">
    <property type="nucleotide sequence ID" value="XM_066094215.2"/>
</dbReference>
<dbReference type="InterPro" id="IPR023582">
    <property type="entry name" value="Impact"/>
</dbReference>
<protein>
    <recommendedName>
        <fullName evidence="2">Impact N-terminal domain-containing protein</fullName>
    </recommendedName>
</protein>
<reference evidence="3 4" key="1">
    <citation type="journal article" date="2016" name="PLoS ONE">
        <title>Sequence Assembly of Yarrowia lipolytica Strain W29/CLIB89 Shows Transposable Element Diversity.</title>
        <authorList>
            <person name="Magnan C."/>
            <person name="Yu J."/>
            <person name="Chang I."/>
            <person name="Jahn E."/>
            <person name="Kanomata Y."/>
            <person name="Wu J."/>
            <person name="Zeller M."/>
            <person name="Oakes M."/>
            <person name="Baldi P."/>
            <person name="Sandmeyer S."/>
        </authorList>
    </citation>
    <scope>NUCLEOTIDE SEQUENCE [LARGE SCALE GENOMIC DNA]</scope>
    <source>
        <strain evidence="4">CLIB89(W29)</strain>
    </source>
</reference>
<dbReference type="InterPro" id="IPR001498">
    <property type="entry name" value="Impact_N"/>
</dbReference>
<dbReference type="Proteomes" id="UP000182444">
    <property type="component" value="Chromosome 1C"/>
</dbReference>
<feature type="domain" description="Impact N-terminal" evidence="2">
    <location>
        <begin position="32"/>
        <end position="132"/>
    </location>
</feature>
<dbReference type="GeneID" id="90949597"/>
<dbReference type="PANTHER" id="PTHR16301:SF25">
    <property type="entry name" value="PROTEIN IMPACT"/>
    <property type="match status" value="1"/>
</dbReference>
<dbReference type="GO" id="GO:0006446">
    <property type="term" value="P:regulation of translational initiation"/>
    <property type="evidence" value="ECO:0007669"/>
    <property type="project" value="TreeGrafter"/>
</dbReference>
<organism evidence="3 4">
    <name type="scientific">Yarrowia lipolytica</name>
    <name type="common">Candida lipolytica</name>
    <dbReference type="NCBI Taxonomy" id="4952"/>
    <lineage>
        <taxon>Eukaryota</taxon>
        <taxon>Fungi</taxon>
        <taxon>Dikarya</taxon>
        <taxon>Ascomycota</taxon>
        <taxon>Saccharomycotina</taxon>
        <taxon>Dipodascomycetes</taxon>
        <taxon>Dipodascales</taxon>
        <taxon>Dipodascales incertae sedis</taxon>
        <taxon>Yarrowia</taxon>
    </lineage>
</organism>
<accession>A0A1H6PJB6</accession>
<dbReference type="VEuPathDB" id="FungiDB:YALI1_C11707g"/>
<dbReference type="GO" id="GO:0005737">
    <property type="term" value="C:cytoplasm"/>
    <property type="evidence" value="ECO:0007669"/>
    <property type="project" value="TreeGrafter"/>
</dbReference>
<evidence type="ECO:0000259" key="2">
    <source>
        <dbReference type="Pfam" id="PF01205"/>
    </source>
</evidence>
<proteinExistence type="inferred from homology"/>
<sequence>MLKHTKTGAKTLQRAYSSSTNTWTVSQTITDKKSVFVGRAIHISSESDAKEKLQQLWADKSMKKATHQIYAWKSGNESGFDNGGEAPGGSKLMELLSKRDDGVLVLVTRWYGGVSIGGARFRHIVRCGQEALTQLK</sequence>
<gene>
    <name evidence="3" type="ORF">YALI1_C11707g</name>
</gene>
<dbReference type="PANTHER" id="PTHR16301">
    <property type="entry name" value="IMPACT-RELATED"/>
    <property type="match status" value="1"/>
</dbReference>
<dbReference type="OrthoDB" id="69641at2759"/>
<name>A0A1H6PJB6_YARLL</name>
<dbReference type="InterPro" id="IPR036956">
    <property type="entry name" value="Impact_N_sf"/>
</dbReference>
<dbReference type="Gene3D" id="3.30.230.30">
    <property type="entry name" value="Impact, N-terminal domain"/>
    <property type="match status" value="1"/>
</dbReference>
<dbReference type="AlphaFoldDB" id="A0A1H6PJB6"/>
<dbReference type="GO" id="GO:0140469">
    <property type="term" value="P:GCN2-mediated signaling"/>
    <property type="evidence" value="ECO:0007669"/>
    <property type="project" value="TreeGrafter"/>
</dbReference>
<dbReference type="InterPro" id="IPR020568">
    <property type="entry name" value="Ribosomal_Su5_D2-typ_SF"/>
</dbReference>